<accession>A0ACB5RBY6</accession>
<sequence length="198" mass="21500">MINITLTVLLAFLCGSIPTGYLIIKRLYGIDIRTTGSKNIGSTNVKRLAGTKISIITQTIDVLKGLLPVLLGMYLSKIIELPITQATYVSIIAIAVILGHDYTPFLNFNGGKGVNTTLGAFFLIAPLPTISGVVVHLILGKFTNIVSMRSIILGATIPIMSIIMNLQISIIISSTIACLLMIFRHKDNLIRIINHQEN</sequence>
<dbReference type="EMBL" id="BROD01000001">
    <property type="protein sequence ID" value="GKX66211.1"/>
    <property type="molecule type" value="Genomic_DNA"/>
</dbReference>
<protein>
    <submittedName>
        <fullName evidence="1">Glycerol-3-phosphate acyltransferase</fullName>
    </submittedName>
</protein>
<gene>
    <name evidence="1" type="primary">plsY</name>
    <name evidence="1" type="ORF">rsdtw13_14690</name>
</gene>
<organism evidence="1 2">
    <name type="scientific">Inconstantimicrobium mannanitabidum</name>
    <dbReference type="NCBI Taxonomy" id="1604901"/>
    <lineage>
        <taxon>Bacteria</taxon>
        <taxon>Bacillati</taxon>
        <taxon>Bacillota</taxon>
        <taxon>Clostridia</taxon>
        <taxon>Eubacteriales</taxon>
        <taxon>Clostridiaceae</taxon>
        <taxon>Inconstantimicrobium</taxon>
    </lineage>
</organism>
<proteinExistence type="predicted"/>
<evidence type="ECO:0000313" key="2">
    <source>
        <dbReference type="Proteomes" id="UP001058074"/>
    </source>
</evidence>
<keyword evidence="1" id="KW-0808">Transferase</keyword>
<reference evidence="1" key="1">
    <citation type="journal article" date="2025" name="Int. J. Syst. Evol. Microbiol.">
        <title>Inconstantimicrobium mannanitabidum sp. nov., a novel member of the family Clostridiaceae isolated from anoxic soil under the treatment of reductive soil disinfestation.</title>
        <authorList>
            <person name="Ueki A."/>
            <person name="Tonouchi A."/>
            <person name="Honma S."/>
            <person name="Kaku N."/>
            <person name="Ueki K."/>
        </authorList>
    </citation>
    <scope>NUCLEOTIDE SEQUENCE</scope>
    <source>
        <strain evidence="1">TW13</strain>
    </source>
</reference>
<dbReference type="Proteomes" id="UP001058074">
    <property type="component" value="Unassembled WGS sequence"/>
</dbReference>
<evidence type="ECO:0000313" key="1">
    <source>
        <dbReference type="EMBL" id="GKX66211.1"/>
    </source>
</evidence>
<keyword evidence="1" id="KW-0012">Acyltransferase</keyword>
<keyword evidence="2" id="KW-1185">Reference proteome</keyword>
<name>A0ACB5RBY6_9CLOT</name>
<comment type="caution">
    <text evidence="1">The sequence shown here is derived from an EMBL/GenBank/DDBJ whole genome shotgun (WGS) entry which is preliminary data.</text>
</comment>